<dbReference type="GeneID" id="54587383"/>
<accession>A0A6A6HWR8</accession>
<keyword evidence="3" id="KW-1185">Reference proteome</keyword>
<proteinExistence type="predicted"/>
<dbReference type="AlphaFoldDB" id="A0A6A6HWR8"/>
<dbReference type="OrthoDB" id="3924764at2759"/>
<evidence type="ECO:0000313" key="3">
    <source>
        <dbReference type="Proteomes" id="UP000800094"/>
    </source>
</evidence>
<gene>
    <name evidence="2" type="ORF">BU26DRAFT_570717</name>
</gene>
<dbReference type="EMBL" id="ML987207">
    <property type="protein sequence ID" value="KAF2242654.1"/>
    <property type="molecule type" value="Genomic_DNA"/>
</dbReference>
<feature type="signal peptide" evidence="1">
    <location>
        <begin position="1"/>
        <end position="19"/>
    </location>
</feature>
<protein>
    <submittedName>
        <fullName evidence="2">Uncharacterized protein</fullName>
    </submittedName>
</protein>
<feature type="chain" id="PRO_5025376859" evidence="1">
    <location>
        <begin position="20"/>
        <end position="163"/>
    </location>
</feature>
<dbReference type="Proteomes" id="UP000800094">
    <property type="component" value="Unassembled WGS sequence"/>
</dbReference>
<name>A0A6A6HWR8_9PLEO</name>
<sequence length="163" mass="17409">MRATYFLSLSFASLVLSSAVKRDCPQSKCYTATNDCGTPYGGCWDECSMTASEVPTFTAPLCSETPAPEITPAPTEPPMSTEGGCSPLTLCIDMMTTCGNQTLLYGGCYDTCTPTTYTPPPCTLPPVTRPGTAPTPMVTKKPKNRKPCKAEKGKNWMCAPPGW</sequence>
<dbReference type="RefSeq" id="XP_033677658.1">
    <property type="nucleotide sequence ID" value="XM_033834053.1"/>
</dbReference>
<evidence type="ECO:0000313" key="2">
    <source>
        <dbReference type="EMBL" id="KAF2242654.1"/>
    </source>
</evidence>
<evidence type="ECO:0000256" key="1">
    <source>
        <dbReference type="SAM" id="SignalP"/>
    </source>
</evidence>
<organism evidence="2 3">
    <name type="scientific">Trematosphaeria pertusa</name>
    <dbReference type="NCBI Taxonomy" id="390896"/>
    <lineage>
        <taxon>Eukaryota</taxon>
        <taxon>Fungi</taxon>
        <taxon>Dikarya</taxon>
        <taxon>Ascomycota</taxon>
        <taxon>Pezizomycotina</taxon>
        <taxon>Dothideomycetes</taxon>
        <taxon>Pleosporomycetidae</taxon>
        <taxon>Pleosporales</taxon>
        <taxon>Massarineae</taxon>
        <taxon>Trematosphaeriaceae</taxon>
        <taxon>Trematosphaeria</taxon>
    </lineage>
</organism>
<keyword evidence="1" id="KW-0732">Signal</keyword>
<reference evidence="2" key="1">
    <citation type="journal article" date="2020" name="Stud. Mycol.">
        <title>101 Dothideomycetes genomes: a test case for predicting lifestyles and emergence of pathogens.</title>
        <authorList>
            <person name="Haridas S."/>
            <person name="Albert R."/>
            <person name="Binder M."/>
            <person name="Bloem J."/>
            <person name="Labutti K."/>
            <person name="Salamov A."/>
            <person name="Andreopoulos B."/>
            <person name="Baker S."/>
            <person name="Barry K."/>
            <person name="Bills G."/>
            <person name="Bluhm B."/>
            <person name="Cannon C."/>
            <person name="Castanera R."/>
            <person name="Culley D."/>
            <person name="Daum C."/>
            <person name="Ezra D."/>
            <person name="Gonzalez J."/>
            <person name="Henrissat B."/>
            <person name="Kuo A."/>
            <person name="Liang C."/>
            <person name="Lipzen A."/>
            <person name="Lutzoni F."/>
            <person name="Magnuson J."/>
            <person name="Mondo S."/>
            <person name="Nolan M."/>
            <person name="Ohm R."/>
            <person name="Pangilinan J."/>
            <person name="Park H.-J."/>
            <person name="Ramirez L."/>
            <person name="Alfaro M."/>
            <person name="Sun H."/>
            <person name="Tritt A."/>
            <person name="Yoshinaga Y."/>
            <person name="Zwiers L.-H."/>
            <person name="Turgeon B."/>
            <person name="Goodwin S."/>
            <person name="Spatafora J."/>
            <person name="Crous P."/>
            <person name="Grigoriev I."/>
        </authorList>
    </citation>
    <scope>NUCLEOTIDE SEQUENCE</scope>
    <source>
        <strain evidence="2">CBS 122368</strain>
    </source>
</reference>